<dbReference type="AlphaFoldDB" id="A0A0D0ATR1"/>
<reference evidence="2" key="2">
    <citation type="submission" date="2015-01" db="EMBL/GenBank/DDBJ databases">
        <title>Evolutionary Origins and Diversification of the Mycorrhizal Mutualists.</title>
        <authorList>
            <consortium name="DOE Joint Genome Institute"/>
            <consortium name="Mycorrhizal Genomics Consortium"/>
            <person name="Kohler A."/>
            <person name="Kuo A."/>
            <person name="Nagy L.G."/>
            <person name="Floudas D."/>
            <person name="Copeland A."/>
            <person name="Barry K.W."/>
            <person name="Cichocki N."/>
            <person name="Veneault-Fourrey C."/>
            <person name="LaButti K."/>
            <person name="Lindquist E.A."/>
            <person name="Lipzen A."/>
            <person name="Lundell T."/>
            <person name="Morin E."/>
            <person name="Murat C."/>
            <person name="Riley R."/>
            <person name="Ohm R."/>
            <person name="Sun H."/>
            <person name="Tunlid A."/>
            <person name="Henrissat B."/>
            <person name="Grigoriev I.V."/>
            <person name="Hibbett D.S."/>
            <person name="Martin F."/>
        </authorList>
    </citation>
    <scope>NUCLEOTIDE SEQUENCE [LARGE SCALE GENOMIC DNA]</scope>
    <source>
        <strain evidence="2">UH-Slu-Lm8-n1</strain>
    </source>
</reference>
<evidence type="ECO:0000313" key="1">
    <source>
        <dbReference type="EMBL" id="KIK37672.1"/>
    </source>
</evidence>
<dbReference type="HOGENOM" id="CLU_077575_1_0_1"/>
<keyword evidence="2" id="KW-1185">Reference proteome</keyword>
<feature type="non-terminal residue" evidence="1">
    <location>
        <position position="1"/>
    </location>
</feature>
<evidence type="ECO:0008006" key="3">
    <source>
        <dbReference type="Google" id="ProtNLM"/>
    </source>
</evidence>
<reference evidence="1 2" key="1">
    <citation type="submission" date="2014-04" db="EMBL/GenBank/DDBJ databases">
        <authorList>
            <consortium name="DOE Joint Genome Institute"/>
            <person name="Kuo A."/>
            <person name="Ruytinx J."/>
            <person name="Rineau F."/>
            <person name="Colpaert J."/>
            <person name="Kohler A."/>
            <person name="Nagy L.G."/>
            <person name="Floudas D."/>
            <person name="Copeland A."/>
            <person name="Barry K.W."/>
            <person name="Cichocki N."/>
            <person name="Veneault-Fourrey C."/>
            <person name="LaButti K."/>
            <person name="Lindquist E.A."/>
            <person name="Lipzen A."/>
            <person name="Lundell T."/>
            <person name="Morin E."/>
            <person name="Murat C."/>
            <person name="Sun H."/>
            <person name="Tunlid A."/>
            <person name="Henrissat B."/>
            <person name="Grigoriev I.V."/>
            <person name="Hibbett D.S."/>
            <person name="Martin F."/>
            <person name="Nordberg H.P."/>
            <person name="Cantor M.N."/>
            <person name="Hua S.X."/>
        </authorList>
    </citation>
    <scope>NUCLEOTIDE SEQUENCE [LARGE SCALE GENOMIC DNA]</scope>
    <source>
        <strain evidence="1 2">UH-Slu-Lm8-n1</strain>
    </source>
</reference>
<proteinExistence type="predicted"/>
<dbReference type="OrthoDB" id="2205812at2759"/>
<dbReference type="Proteomes" id="UP000054485">
    <property type="component" value="Unassembled WGS sequence"/>
</dbReference>
<feature type="non-terminal residue" evidence="1">
    <location>
        <position position="145"/>
    </location>
</feature>
<dbReference type="STRING" id="930992.A0A0D0ATR1"/>
<organism evidence="1 2">
    <name type="scientific">Suillus luteus UH-Slu-Lm8-n1</name>
    <dbReference type="NCBI Taxonomy" id="930992"/>
    <lineage>
        <taxon>Eukaryota</taxon>
        <taxon>Fungi</taxon>
        <taxon>Dikarya</taxon>
        <taxon>Basidiomycota</taxon>
        <taxon>Agaricomycotina</taxon>
        <taxon>Agaricomycetes</taxon>
        <taxon>Agaricomycetidae</taxon>
        <taxon>Boletales</taxon>
        <taxon>Suillineae</taxon>
        <taxon>Suillaceae</taxon>
        <taxon>Suillus</taxon>
    </lineage>
</organism>
<dbReference type="InParanoid" id="A0A0D0ATR1"/>
<name>A0A0D0ATR1_9AGAM</name>
<protein>
    <recommendedName>
        <fullName evidence="3">Reverse transcriptase domain-containing protein</fullName>
    </recommendedName>
</protein>
<evidence type="ECO:0000313" key="2">
    <source>
        <dbReference type="Proteomes" id="UP000054485"/>
    </source>
</evidence>
<dbReference type="EMBL" id="KN835437">
    <property type="protein sequence ID" value="KIK37672.1"/>
    <property type="molecule type" value="Genomic_DNA"/>
</dbReference>
<sequence length="145" mass="16661">IIINLYADDTTIFLRKGDRYEHLQEILKHWCLASGAKFNMEKTEILPIGTITHRSDVIALRKMNHNDTPFEPNIKIAKDGFPIRSLGAWIGNKLDNTTPWEPVLDKIINQNLQTWNKGDPSLDRKWLITQMFIGGMTQFLTKAQG</sequence>
<accession>A0A0D0ATR1</accession>
<gene>
    <name evidence="1" type="ORF">CY34DRAFT_42024</name>
</gene>